<gene>
    <name evidence="3" type="ORF">CHLRE_16g687800v5</name>
</gene>
<dbReference type="PROSITE" id="PS00109">
    <property type="entry name" value="PROTEIN_KINASE_TYR"/>
    <property type="match status" value="1"/>
</dbReference>
<dbReference type="OrthoDB" id="310217at2759"/>
<proteinExistence type="predicted"/>
<dbReference type="ExpressionAtlas" id="A0A2K3CUL1">
    <property type="expression patterns" value="baseline and differential"/>
</dbReference>
<evidence type="ECO:0000259" key="2">
    <source>
        <dbReference type="PROSITE" id="PS50011"/>
    </source>
</evidence>
<feature type="region of interest" description="Disordered" evidence="1">
    <location>
        <begin position="759"/>
        <end position="821"/>
    </location>
</feature>
<dbReference type="InParanoid" id="A0A2K3CUL1"/>
<dbReference type="RefSeq" id="XP_042915896.1">
    <property type="nucleotide sequence ID" value="XM_043071616.1"/>
</dbReference>
<protein>
    <recommendedName>
        <fullName evidence="2">Protein kinase domain-containing protein</fullName>
    </recommendedName>
</protein>
<feature type="domain" description="Protein kinase" evidence="2">
    <location>
        <begin position="1000"/>
        <end position="1352"/>
    </location>
</feature>
<dbReference type="Gene3D" id="1.10.510.10">
    <property type="entry name" value="Transferase(Phosphotransferase) domain 1"/>
    <property type="match status" value="1"/>
</dbReference>
<dbReference type="InterPro" id="IPR051681">
    <property type="entry name" value="Ser/Thr_Kinases-Pseudokinases"/>
</dbReference>
<dbReference type="OMA" id="YLYELRP"/>
<dbReference type="PANTHER" id="PTHR44329:SF214">
    <property type="entry name" value="PROTEIN KINASE DOMAIN-CONTAINING PROTEIN"/>
    <property type="match status" value="1"/>
</dbReference>
<name>A0A2K3CUL1_CHLRE</name>
<feature type="compositionally biased region" description="Polar residues" evidence="1">
    <location>
        <begin position="846"/>
        <end position="861"/>
    </location>
</feature>
<dbReference type="InterPro" id="IPR011009">
    <property type="entry name" value="Kinase-like_dom_sf"/>
</dbReference>
<dbReference type="SUPFAM" id="SSF56112">
    <property type="entry name" value="Protein kinase-like (PK-like)"/>
    <property type="match status" value="1"/>
</dbReference>
<dbReference type="Proteomes" id="UP000006906">
    <property type="component" value="Chromosome 16"/>
</dbReference>
<dbReference type="Pfam" id="PF07714">
    <property type="entry name" value="PK_Tyr_Ser-Thr"/>
    <property type="match status" value="1"/>
</dbReference>
<keyword evidence="4" id="KW-1185">Reference proteome</keyword>
<dbReference type="PaxDb" id="3055-EDP04447"/>
<dbReference type="PROSITE" id="PS50011">
    <property type="entry name" value="PROTEIN_KINASE_DOM"/>
    <property type="match status" value="1"/>
</dbReference>
<feature type="region of interest" description="Disordered" evidence="1">
    <location>
        <begin position="1274"/>
        <end position="1294"/>
    </location>
</feature>
<dbReference type="PANTHER" id="PTHR44329">
    <property type="entry name" value="SERINE/THREONINE-PROTEIN KINASE TNNI3K-RELATED"/>
    <property type="match status" value="1"/>
</dbReference>
<feature type="compositionally biased region" description="Low complexity" evidence="1">
    <location>
        <begin position="932"/>
        <end position="953"/>
    </location>
</feature>
<dbReference type="GeneID" id="5717673"/>
<feature type="region of interest" description="Disordered" evidence="1">
    <location>
        <begin position="846"/>
        <end position="865"/>
    </location>
</feature>
<dbReference type="Gene3D" id="3.30.200.20">
    <property type="entry name" value="Phosphorylase Kinase, domain 1"/>
    <property type="match status" value="1"/>
</dbReference>
<dbReference type="InterPro" id="IPR008266">
    <property type="entry name" value="Tyr_kinase_AS"/>
</dbReference>
<feature type="compositionally biased region" description="Low complexity" evidence="1">
    <location>
        <begin position="962"/>
        <end position="978"/>
    </location>
</feature>
<evidence type="ECO:0000313" key="4">
    <source>
        <dbReference type="Proteomes" id="UP000006906"/>
    </source>
</evidence>
<dbReference type="Pfam" id="PF00069">
    <property type="entry name" value="Pkinase"/>
    <property type="match status" value="1"/>
</dbReference>
<accession>A0A2K3CUL1</accession>
<dbReference type="GO" id="GO:0005524">
    <property type="term" value="F:ATP binding"/>
    <property type="evidence" value="ECO:0007669"/>
    <property type="project" value="InterPro"/>
</dbReference>
<dbReference type="EMBL" id="CM008977">
    <property type="protein sequence ID" value="PNW71971.1"/>
    <property type="molecule type" value="Genomic_DNA"/>
</dbReference>
<dbReference type="InterPro" id="IPR001245">
    <property type="entry name" value="Ser-Thr/Tyr_kinase_cat_dom"/>
</dbReference>
<reference evidence="3 4" key="1">
    <citation type="journal article" date="2007" name="Science">
        <title>The Chlamydomonas genome reveals the evolution of key animal and plant functions.</title>
        <authorList>
            <person name="Merchant S.S."/>
            <person name="Prochnik S.E."/>
            <person name="Vallon O."/>
            <person name="Harris E.H."/>
            <person name="Karpowicz S.J."/>
            <person name="Witman G.B."/>
            <person name="Terry A."/>
            <person name="Salamov A."/>
            <person name="Fritz-Laylin L.K."/>
            <person name="Marechal-Drouard L."/>
            <person name="Marshall W.F."/>
            <person name="Qu L.H."/>
            <person name="Nelson D.R."/>
            <person name="Sanderfoot A.A."/>
            <person name="Spalding M.H."/>
            <person name="Kapitonov V.V."/>
            <person name="Ren Q."/>
            <person name="Ferris P."/>
            <person name="Lindquist E."/>
            <person name="Shapiro H."/>
            <person name="Lucas S.M."/>
            <person name="Grimwood J."/>
            <person name="Schmutz J."/>
            <person name="Cardol P."/>
            <person name="Cerutti H."/>
            <person name="Chanfreau G."/>
            <person name="Chen C.L."/>
            <person name="Cognat V."/>
            <person name="Croft M.T."/>
            <person name="Dent R."/>
            <person name="Dutcher S."/>
            <person name="Fernandez E."/>
            <person name="Fukuzawa H."/>
            <person name="Gonzalez-Ballester D."/>
            <person name="Gonzalez-Halphen D."/>
            <person name="Hallmann A."/>
            <person name="Hanikenne M."/>
            <person name="Hippler M."/>
            <person name="Inwood W."/>
            <person name="Jabbari K."/>
            <person name="Kalanon M."/>
            <person name="Kuras R."/>
            <person name="Lefebvre P.A."/>
            <person name="Lemaire S.D."/>
            <person name="Lobanov A.V."/>
            <person name="Lohr M."/>
            <person name="Manuell A."/>
            <person name="Meier I."/>
            <person name="Mets L."/>
            <person name="Mittag M."/>
            <person name="Mittelmeier T."/>
            <person name="Moroney J.V."/>
            <person name="Moseley J."/>
            <person name="Napoli C."/>
            <person name="Nedelcu A.M."/>
            <person name="Niyogi K."/>
            <person name="Novoselov S.V."/>
            <person name="Paulsen I.T."/>
            <person name="Pazour G."/>
            <person name="Purton S."/>
            <person name="Ral J.P."/>
            <person name="Riano-Pachon D.M."/>
            <person name="Riekhof W."/>
            <person name="Rymarquis L."/>
            <person name="Schroda M."/>
            <person name="Stern D."/>
            <person name="Umen J."/>
            <person name="Willows R."/>
            <person name="Wilson N."/>
            <person name="Zimmer S.L."/>
            <person name="Allmer J."/>
            <person name="Balk J."/>
            <person name="Bisova K."/>
            <person name="Chen C.J."/>
            <person name="Elias M."/>
            <person name="Gendler K."/>
            <person name="Hauser C."/>
            <person name="Lamb M.R."/>
            <person name="Ledford H."/>
            <person name="Long J.C."/>
            <person name="Minagawa J."/>
            <person name="Page M.D."/>
            <person name="Pan J."/>
            <person name="Pootakham W."/>
            <person name="Roje S."/>
            <person name="Rose A."/>
            <person name="Stahlberg E."/>
            <person name="Terauchi A.M."/>
            <person name="Yang P."/>
            <person name="Ball S."/>
            <person name="Bowler C."/>
            <person name="Dieckmann C.L."/>
            <person name="Gladyshev V.N."/>
            <person name="Green P."/>
            <person name="Jorgensen R."/>
            <person name="Mayfield S."/>
            <person name="Mueller-Roeber B."/>
            <person name="Rajamani S."/>
            <person name="Sayre R.T."/>
            <person name="Brokstein P."/>
            <person name="Dubchak I."/>
            <person name="Goodstein D."/>
            <person name="Hornick L."/>
            <person name="Huang Y.W."/>
            <person name="Jhaveri J."/>
            <person name="Luo Y."/>
            <person name="Martinez D."/>
            <person name="Ngau W.C."/>
            <person name="Otillar B."/>
            <person name="Poliakov A."/>
            <person name="Porter A."/>
            <person name="Szajkowski L."/>
            <person name="Werner G."/>
            <person name="Zhou K."/>
            <person name="Grigoriev I.V."/>
            <person name="Rokhsar D.S."/>
            <person name="Grossman A.R."/>
        </authorList>
    </citation>
    <scope>NUCLEOTIDE SEQUENCE [LARGE SCALE GENOMIC DNA]</scope>
    <source>
        <strain evidence="4">CC-503</strain>
    </source>
</reference>
<dbReference type="GO" id="GO:0004674">
    <property type="term" value="F:protein serine/threonine kinase activity"/>
    <property type="evidence" value="ECO:0000318"/>
    <property type="project" value="GO_Central"/>
</dbReference>
<evidence type="ECO:0000313" key="3">
    <source>
        <dbReference type="EMBL" id="PNW71971.1"/>
    </source>
</evidence>
<dbReference type="GO" id="GO:0007165">
    <property type="term" value="P:signal transduction"/>
    <property type="evidence" value="ECO:0000318"/>
    <property type="project" value="GO_Central"/>
</dbReference>
<evidence type="ECO:0000256" key="1">
    <source>
        <dbReference type="SAM" id="MobiDB-lite"/>
    </source>
</evidence>
<dbReference type="KEGG" id="cre:CHLRE_16g687800v5"/>
<feature type="compositionally biased region" description="Basic and acidic residues" evidence="1">
    <location>
        <begin position="798"/>
        <end position="813"/>
    </location>
</feature>
<organism evidence="3 4">
    <name type="scientific">Chlamydomonas reinhardtii</name>
    <name type="common">Chlamydomonas smithii</name>
    <dbReference type="NCBI Taxonomy" id="3055"/>
    <lineage>
        <taxon>Eukaryota</taxon>
        <taxon>Viridiplantae</taxon>
        <taxon>Chlorophyta</taxon>
        <taxon>core chlorophytes</taxon>
        <taxon>Chlorophyceae</taxon>
        <taxon>CS clade</taxon>
        <taxon>Chlamydomonadales</taxon>
        <taxon>Chlamydomonadaceae</taxon>
        <taxon>Chlamydomonas</taxon>
    </lineage>
</organism>
<dbReference type="Gramene" id="PNW71971">
    <property type="protein sequence ID" value="PNW71971"/>
    <property type="gene ID" value="CHLRE_16g687800v5"/>
</dbReference>
<dbReference type="InterPro" id="IPR000719">
    <property type="entry name" value="Prot_kinase_dom"/>
</dbReference>
<sequence length="1356" mass="142624">MPGAFIEVTPDALVTASCFIYDDVVSGSLGPPALSTLLDPPFIQTTTGEPPRLVMRDLEFHISCDALLQWQDFLCGARLPGPTTVSGSSAVFEQWSYNGAVLESVTLSCDPGDAVFVPACDLRTVKDASSILRAVQSLQDPDLPLVLALADDLDFGSSDWPDDGVRITANVTLSALLGSNVVISFGLKTVLFQVDSRTSSTAFMALRGCVLLDLPLSYLPLDHPRRAFGILSTGLWPVYREQVAMGLYNCTLVLTKDEFTFWSFWLSILISPIPAVRDLADWSHAAGVQLDPSGTDYIQLASYYGRYTTLVNVRYEISGDDLQTAQRNNILQITGNAQVPPTVVFQVRDSDDLFTAMTESSPASAKQYGQYIILVENITMANATTWPSAGVPVRYPTVITTWPSAYALFDTYGAIDSFSALASVAIKNTVLLNLAYGPDGAEFNSMVSGLWMFNVSDWRTLDAQRLSLVNVALVVPQQEVDVYWAATLGQVGPNPWISAYKINTYDNSKRTWIYFSSLSTLRFTAQNVNITSAVPKAFDMIPITLPSGGSAPPLPNAPSGGTDRREVLLFALLAITLPTALGAAIVTYLVVRRRRLSAMCSRASAQADGKDLDDEADWETNLGAEEGGRRGRRQEPTCCLYLPLRRSKYVNPLYADPGEASPAVVLTGVLGPTARARAALQDAAASGLLPRASAAAVGSSAVVLGMETPAALLSTESASVTDMSTAALSPFMGQGYGSVDGGARMPSTEGVALVAEEQDTRAAAETGHTAHASTAAAEASLPQSEQEDGGGLASTSPGRERQAREPPGQERRSHALSSMSPSSSGLKLAVAACAAAAGASFGRSATNSAARSPAAGSSVSGGLQGSDAAEARTRLRRIEDALGCALASSTASPSAAAATAMASQLLLSATPSEEQQHVAIERRLSRLNASTLPASASPGAAGSGSQQPSGALQVHAPGGLPSGRQAARRSGSGGMASQDQRLLEMQRLDRVQREIGDRHLEVHHSLGWGGCGVVYRGTWKGLPVAVKTVLVQGDSPQSRQFLLEAAISASLQHANIVTTYLYELRPLDEVDGGLGNLDLRLRAPDSADDATTNSSISAAIASGAGGMASGGLGGVRGGRMSCWKLYIVQEFCELGTLKAAVDQGYFKGTRGGLPNMPFLLTIALDVAVGLQHVHSKGVVHGDVTASNVLLQALPSRPQGCVAKVADFGLSVRLEPGQSQIQNLYGGTPHYMAPERSRGCLSKRSDIYSLGVCLHEMYCGTPAWRRNPGNGNGRYGATDNSWGHSSAASGDGGGAMDGGGGGHAIAAGHGADVFSFPRNCPSEYAALVVSCLEADPSMRPGASEVVEALQRMIRRYG</sequence>
<feature type="compositionally biased region" description="Low complexity" evidence="1">
    <location>
        <begin position="763"/>
        <end position="780"/>
    </location>
</feature>
<feature type="region of interest" description="Disordered" evidence="1">
    <location>
        <begin position="932"/>
        <end position="980"/>
    </location>
</feature>
<dbReference type="STRING" id="3055.A0A2K3CUL1"/>